<gene>
    <name evidence="1" type="ORF">EDC27_0854</name>
</gene>
<evidence type="ECO:0000313" key="1">
    <source>
        <dbReference type="EMBL" id="ROR01673.1"/>
    </source>
</evidence>
<dbReference type="Proteomes" id="UP000276223">
    <property type="component" value="Unassembled WGS sequence"/>
</dbReference>
<dbReference type="AlphaFoldDB" id="A0A3N1VFM0"/>
<proteinExistence type="predicted"/>
<sequence>MVKTIGPPSSSTRIRALNSWDLRGKILPYLMEMYLGSFDATHFIMGKGHEVGGAILRNGDVSSREQGFCGTSG</sequence>
<comment type="caution">
    <text evidence="1">The sequence shown here is derived from an EMBL/GenBank/DDBJ whole genome shotgun (WGS) entry which is preliminary data.</text>
</comment>
<name>A0A3N1VFM0_9BACT</name>
<dbReference type="EMBL" id="RJVA01000010">
    <property type="protein sequence ID" value="ROR01673.1"/>
    <property type="molecule type" value="Genomic_DNA"/>
</dbReference>
<organism evidence="1 2">
    <name type="scientific">Desulfosoma caldarium</name>
    <dbReference type="NCBI Taxonomy" id="610254"/>
    <lineage>
        <taxon>Bacteria</taxon>
        <taxon>Pseudomonadati</taxon>
        <taxon>Thermodesulfobacteriota</taxon>
        <taxon>Syntrophobacteria</taxon>
        <taxon>Syntrophobacterales</taxon>
        <taxon>Syntrophobacteraceae</taxon>
        <taxon>Desulfosoma</taxon>
    </lineage>
</organism>
<accession>A0A3N1VFM0</accession>
<protein>
    <submittedName>
        <fullName evidence="1">Uncharacterized protein</fullName>
    </submittedName>
</protein>
<evidence type="ECO:0000313" key="2">
    <source>
        <dbReference type="Proteomes" id="UP000276223"/>
    </source>
</evidence>
<keyword evidence="2" id="KW-1185">Reference proteome</keyword>
<reference evidence="1 2" key="1">
    <citation type="submission" date="2018-11" db="EMBL/GenBank/DDBJ databases">
        <title>Genomic Encyclopedia of Type Strains, Phase IV (KMG-IV): sequencing the most valuable type-strain genomes for metagenomic binning, comparative biology and taxonomic classification.</title>
        <authorList>
            <person name="Goeker M."/>
        </authorList>
    </citation>
    <scope>NUCLEOTIDE SEQUENCE [LARGE SCALE GENOMIC DNA]</scope>
    <source>
        <strain evidence="1 2">DSM 22027</strain>
    </source>
</reference>